<proteinExistence type="predicted"/>
<reference evidence="2 3" key="1">
    <citation type="submission" date="2019-07" db="EMBL/GenBank/DDBJ databases">
        <title>The First High-Quality Draft Genome Sequence of the Causal Agent of the Current Panama Disease Epidemic.</title>
        <authorList>
            <person name="Warmington R.J."/>
            <person name="Kay W."/>
            <person name="Jeffries A."/>
            <person name="Bebber D."/>
            <person name="Moore K."/>
            <person name="Studholme D.J."/>
        </authorList>
    </citation>
    <scope>NUCLEOTIDE SEQUENCE [LARGE SCALE GENOMIC DNA]</scope>
    <source>
        <strain evidence="2 3">TR4</strain>
    </source>
</reference>
<evidence type="ECO:0000256" key="1">
    <source>
        <dbReference type="SAM" id="MobiDB-lite"/>
    </source>
</evidence>
<protein>
    <submittedName>
        <fullName evidence="2">Uncharacterized protein</fullName>
    </submittedName>
</protein>
<dbReference type="Proteomes" id="UP000321331">
    <property type="component" value="Unassembled WGS sequence"/>
</dbReference>
<feature type="region of interest" description="Disordered" evidence="1">
    <location>
        <begin position="1"/>
        <end position="43"/>
    </location>
</feature>
<dbReference type="AlphaFoldDB" id="A0A5C6T0V1"/>
<organism evidence="2 3">
    <name type="scientific">Fusarium oxysporum f. sp. cubense</name>
    <dbReference type="NCBI Taxonomy" id="61366"/>
    <lineage>
        <taxon>Eukaryota</taxon>
        <taxon>Fungi</taxon>
        <taxon>Dikarya</taxon>
        <taxon>Ascomycota</taxon>
        <taxon>Pezizomycotina</taxon>
        <taxon>Sordariomycetes</taxon>
        <taxon>Hypocreomycetidae</taxon>
        <taxon>Hypocreales</taxon>
        <taxon>Nectriaceae</taxon>
        <taxon>Fusarium</taxon>
        <taxon>Fusarium oxysporum species complex</taxon>
    </lineage>
</organism>
<comment type="caution">
    <text evidence="2">The sequence shown here is derived from an EMBL/GenBank/DDBJ whole genome shotgun (WGS) entry which is preliminary data.</text>
</comment>
<dbReference type="EMBL" id="VMNF01000007">
    <property type="protein sequence ID" value="TXC04019.1"/>
    <property type="molecule type" value="Genomic_DNA"/>
</dbReference>
<name>A0A5C6T0V1_FUSOC</name>
<gene>
    <name evidence="2" type="ORF">FocTR4_00001821</name>
</gene>
<sequence>MTGLQVEACSEHGIHTPGLSRNHAGDQRRSQGIPALQQRASVGPIRQRVNWGAQMRDRERTAGGGWMSVTKGNGGRLIKEGDEERRIQGRGVTSKAKQGQRHPLLCKFQDVEPVYGGGWGRGQGEQKPRSLNQLMASSLGRQGKGWQIPLNAPLSFALRRWNWERSLAGRLNND</sequence>
<accession>A0A5C6T0V1</accession>
<evidence type="ECO:0000313" key="3">
    <source>
        <dbReference type="Proteomes" id="UP000321331"/>
    </source>
</evidence>
<evidence type="ECO:0000313" key="2">
    <source>
        <dbReference type="EMBL" id="TXC04019.1"/>
    </source>
</evidence>